<dbReference type="EMBL" id="GBRH01207057">
    <property type="protein sequence ID" value="JAD90838.1"/>
    <property type="molecule type" value="Transcribed_RNA"/>
</dbReference>
<sequence>MFRVSYTAFSFLTMIVHLHNCDPTDSRALFLCWIPASKVTSKSERRAETSWKICL</sequence>
<reference evidence="1" key="2">
    <citation type="journal article" date="2015" name="Data Brief">
        <title>Shoot transcriptome of the giant reed, Arundo donax.</title>
        <authorList>
            <person name="Barrero R.A."/>
            <person name="Guerrero F.D."/>
            <person name="Moolhuijzen P."/>
            <person name="Goolsby J.A."/>
            <person name="Tidwell J."/>
            <person name="Bellgard S.E."/>
            <person name="Bellgard M.I."/>
        </authorList>
    </citation>
    <scope>NUCLEOTIDE SEQUENCE</scope>
    <source>
        <tissue evidence="1">Shoot tissue taken approximately 20 cm above the soil surface</tissue>
    </source>
</reference>
<dbReference type="AlphaFoldDB" id="A0A0A9DVW0"/>
<proteinExistence type="predicted"/>
<name>A0A0A9DVW0_ARUDO</name>
<accession>A0A0A9DVW0</accession>
<protein>
    <submittedName>
        <fullName evidence="1">Uncharacterized protein</fullName>
    </submittedName>
</protein>
<evidence type="ECO:0000313" key="1">
    <source>
        <dbReference type="EMBL" id="JAD90838.1"/>
    </source>
</evidence>
<reference evidence="1" key="1">
    <citation type="submission" date="2014-09" db="EMBL/GenBank/DDBJ databases">
        <authorList>
            <person name="Magalhaes I.L.F."/>
            <person name="Oliveira U."/>
            <person name="Santos F.R."/>
            <person name="Vidigal T.H.D.A."/>
            <person name="Brescovit A.D."/>
            <person name="Santos A.J."/>
        </authorList>
    </citation>
    <scope>NUCLEOTIDE SEQUENCE</scope>
    <source>
        <tissue evidence="1">Shoot tissue taken approximately 20 cm above the soil surface</tissue>
    </source>
</reference>
<organism evidence="1">
    <name type="scientific">Arundo donax</name>
    <name type="common">Giant reed</name>
    <name type="synonym">Donax arundinaceus</name>
    <dbReference type="NCBI Taxonomy" id="35708"/>
    <lineage>
        <taxon>Eukaryota</taxon>
        <taxon>Viridiplantae</taxon>
        <taxon>Streptophyta</taxon>
        <taxon>Embryophyta</taxon>
        <taxon>Tracheophyta</taxon>
        <taxon>Spermatophyta</taxon>
        <taxon>Magnoliopsida</taxon>
        <taxon>Liliopsida</taxon>
        <taxon>Poales</taxon>
        <taxon>Poaceae</taxon>
        <taxon>PACMAD clade</taxon>
        <taxon>Arundinoideae</taxon>
        <taxon>Arundineae</taxon>
        <taxon>Arundo</taxon>
    </lineage>
</organism>